<dbReference type="EMBL" id="JAGMVJ010000001">
    <property type="protein sequence ID" value="KAH7095991.1"/>
    <property type="molecule type" value="Genomic_DNA"/>
</dbReference>
<gene>
    <name evidence="3" type="ORF">FB567DRAFT_46058</name>
</gene>
<dbReference type="InterPro" id="IPR052895">
    <property type="entry name" value="HetReg/Transcr_Mod"/>
</dbReference>
<dbReference type="Pfam" id="PF06985">
    <property type="entry name" value="HET"/>
    <property type="match status" value="1"/>
</dbReference>
<evidence type="ECO:0000313" key="4">
    <source>
        <dbReference type="Proteomes" id="UP000813461"/>
    </source>
</evidence>
<evidence type="ECO:0000313" key="3">
    <source>
        <dbReference type="EMBL" id="KAH7095991.1"/>
    </source>
</evidence>
<dbReference type="PANTHER" id="PTHR24148">
    <property type="entry name" value="ANKYRIN REPEAT DOMAIN-CONTAINING PROTEIN 39 HOMOLOG-RELATED"/>
    <property type="match status" value="1"/>
</dbReference>
<feature type="domain" description="Heterokaryon incompatibility" evidence="2">
    <location>
        <begin position="72"/>
        <end position="213"/>
    </location>
</feature>
<dbReference type="PANTHER" id="PTHR24148:SF82">
    <property type="entry name" value="HETEROKARYON INCOMPATIBILITY DOMAIN-CONTAINING PROTEIN"/>
    <property type="match status" value="1"/>
</dbReference>
<evidence type="ECO:0000256" key="1">
    <source>
        <dbReference type="SAM" id="MobiDB-lite"/>
    </source>
</evidence>
<dbReference type="Proteomes" id="UP000813461">
    <property type="component" value="Unassembled WGS sequence"/>
</dbReference>
<sequence>MASLQRPVVDTSRPAKDPTRPLYAELGKDELRMLYLAPGHLDDPLKGHLGIARRARSSNNWDPSRLASGDEYVALSYTWGDQSNPESIELNGHITLIGRNLASALRHVRLENGWCTLWADALCIDQQDDVEKSKQVDSMPNIYEAAKSVIVWLGDGFEGAEEAFIWLRDLWNGPEEVTSSFDRINALLSPSIAIALERILALPWWRRVWVIQEITVCQEAMVMCGSSWAPISGFVTLANLINTFIHAGKMSNPGCSYATLMPAGQDLLTLAAMRCGWKGCDGSVNFRELEALVRITYLRFCATDARDHFYALLSLAQPTHWLEIKPDYAIDRLTSYLQVTLHMIRRKSSLDILQLGENLRRNPLDPSWLPSWDGGSYDSPPRQILDGNASAGLPISLSTSGDSRILRPTGLVIGKLRFVSKFQNEEDQFKPPECILNWLSKLGNLNPENPYLETCGLLEAFVRTLLAGNGPLGSLVRQQDINGEVILRNVFLKWSTMTHPNSPMPSAWRDMQEGKRGLERDMYCSPPAILRRHILESLHRRSFVVTTEGHVGLAPDEAVEGDLAVILGGCSTPVCLRREGGWYRWVGAMYVYGAMAGELVGNGSSIDPCKLEEFEIH</sequence>
<comment type="caution">
    <text evidence="3">The sequence shown here is derived from an EMBL/GenBank/DDBJ whole genome shotgun (WGS) entry which is preliminary data.</text>
</comment>
<dbReference type="AlphaFoldDB" id="A0A8K0W4S4"/>
<accession>A0A8K0W4S4</accession>
<name>A0A8K0W4S4_9PLEO</name>
<feature type="region of interest" description="Disordered" evidence="1">
    <location>
        <begin position="1"/>
        <end position="21"/>
    </location>
</feature>
<reference evidence="3" key="1">
    <citation type="journal article" date="2021" name="Nat. Commun.">
        <title>Genetic determinants of endophytism in the Arabidopsis root mycobiome.</title>
        <authorList>
            <person name="Mesny F."/>
            <person name="Miyauchi S."/>
            <person name="Thiergart T."/>
            <person name="Pickel B."/>
            <person name="Atanasova L."/>
            <person name="Karlsson M."/>
            <person name="Huettel B."/>
            <person name="Barry K.W."/>
            <person name="Haridas S."/>
            <person name="Chen C."/>
            <person name="Bauer D."/>
            <person name="Andreopoulos W."/>
            <person name="Pangilinan J."/>
            <person name="LaButti K."/>
            <person name="Riley R."/>
            <person name="Lipzen A."/>
            <person name="Clum A."/>
            <person name="Drula E."/>
            <person name="Henrissat B."/>
            <person name="Kohler A."/>
            <person name="Grigoriev I.V."/>
            <person name="Martin F.M."/>
            <person name="Hacquard S."/>
        </authorList>
    </citation>
    <scope>NUCLEOTIDE SEQUENCE</scope>
    <source>
        <strain evidence="3">MPI-SDFR-AT-0120</strain>
    </source>
</reference>
<keyword evidence="4" id="KW-1185">Reference proteome</keyword>
<dbReference type="OrthoDB" id="2157530at2759"/>
<dbReference type="InterPro" id="IPR010730">
    <property type="entry name" value="HET"/>
</dbReference>
<proteinExistence type="predicted"/>
<evidence type="ECO:0000259" key="2">
    <source>
        <dbReference type="Pfam" id="PF06985"/>
    </source>
</evidence>
<protein>
    <submittedName>
        <fullName evidence="3">Heterokaryon incompatibility protein-domain-containing protein</fullName>
    </submittedName>
</protein>
<organism evidence="3 4">
    <name type="scientific">Paraphoma chrysanthemicola</name>
    <dbReference type="NCBI Taxonomy" id="798071"/>
    <lineage>
        <taxon>Eukaryota</taxon>
        <taxon>Fungi</taxon>
        <taxon>Dikarya</taxon>
        <taxon>Ascomycota</taxon>
        <taxon>Pezizomycotina</taxon>
        <taxon>Dothideomycetes</taxon>
        <taxon>Pleosporomycetidae</taxon>
        <taxon>Pleosporales</taxon>
        <taxon>Pleosporineae</taxon>
        <taxon>Phaeosphaeriaceae</taxon>
        <taxon>Paraphoma</taxon>
    </lineage>
</organism>